<dbReference type="Gene3D" id="1.20.1250.20">
    <property type="entry name" value="MFS general substrate transporter like domains"/>
    <property type="match status" value="1"/>
</dbReference>
<name>A0A090QZM0_9GAMM</name>
<keyword evidence="2" id="KW-0813">Transport</keyword>
<evidence type="ECO:0000256" key="3">
    <source>
        <dbReference type="ARBA" id="ARBA00022475"/>
    </source>
</evidence>
<evidence type="ECO:0000256" key="2">
    <source>
        <dbReference type="ARBA" id="ARBA00022448"/>
    </source>
</evidence>
<evidence type="ECO:0000256" key="4">
    <source>
        <dbReference type="ARBA" id="ARBA00022519"/>
    </source>
</evidence>
<dbReference type="eggNOG" id="COG2814">
    <property type="taxonomic scope" value="Bacteria"/>
</dbReference>
<feature type="domain" description="Major facilitator superfamily associated" evidence="9">
    <location>
        <begin position="2"/>
        <end position="80"/>
    </location>
</feature>
<comment type="subcellular location">
    <subcellularLocation>
        <location evidence="1">Cell inner membrane</location>
        <topology evidence="1">Multi-pass membrane protein</topology>
    </subcellularLocation>
</comment>
<dbReference type="GO" id="GO:0030395">
    <property type="term" value="F:lactose binding"/>
    <property type="evidence" value="ECO:0007669"/>
    <property type="project" value="TreeGrafter"/>
</dbReference>
<keyword evidence="6 8" id="KW-1133">Transmembrane helix</keyword>
<evidence type="ECO:0000256" key="7">
    <source>
        <dbReference type="ARBA" id="ARBA00023136"/>
    </source>
</evidence>
<evidence type="ECO:0000259" key="9">
    <source>
        <dbReference type="Pfam" id="PF12832"/>
    </source>
</evidence>
<feature type="transmembrane region" description="Helical" evidence="8">
    <location>
        <begin position="48"/>
        <end position="68"/>
    </location>
</feature>
<evidence type="ECO:0000313" key="11">
    <source>
        <dbReference type="Proteomes" id="UP000029227"/>
    </source>
</evidence>
<keyword evidence="7 8" id="KW-0472">Membrane</keyword>
<feature type="transmembrane region" description="Helical" evidence="8">
    <location>
        <begin position="74"/>
        <end position="94"/>
    </location>
</feature>
<evidence type="ECO:0000256" key="5">
    <source>
        <dbReference type="ARBA" id="ARBA00022692"/>
    </source>
</evidence>
<dbReference type="InterPro" id="IPR024989">
    <property type="entry name" value="MFS_assoc_dom"/>
</dbReference>
<proteinExistence type="predicted"/>
<comment type="caution">
    <text evidence="10">The sequence shown here is derived from an EMBL/GenBank/DDBJ whole genome shotgun (WGS) entry which is preliminary data.</text>
</comment>
<accession>A0A090QZM0</accession>
<organism evidence="10 11">
    <name type="scientific">Photobacterium aphoticum</name>
    <dbReference type="NCBI Taxonomy" id="754436"/>
    <lineage>
        <taxon>Bacteria</taxon>
        <taxon>Pseudomonadati</taxon>
        <taxon>Pseudomonadota</taxon>
        <taxon>Gammaproteobacteria</taxon>
        <taxon>Vibrionales</taxon>
        <taxon>Vibrionaceae</taxon>
        <taxon>Photobacterium</taxon>
    </lineage>
</organism>
<keyword evidence="4" id="KW-0997">Cell inner membrane</keyword>
<evidence type="ECO:0000313" key="10">
    <source>
        <dbReference type="EMBL" id="GAL07309.1"/>
    </source>
</evidence>
<protein>
    <submittedName>
        <fullName evidence="10">Probable 3-phenylpropionic acid transporter</fullName>
    </submittedName>
</protein>
<evidence type="ECO:0000256" key="1">
    <source>
        <dbReference type="ARBA" id="ARBA00004429"/>
    </source>
</evidence>
<dbReference type="PANTHER" id="PTHR23522:SF10">
    <property type="entry name" value="3-PHENYLPROPIONIC ACID TRANSPORTER-RELATED"/>
    <property type="match status" value="1"/>
</dbReference>
<evidence type="ECO:0000256" key="8">
    <source>
        <dbReference type="SAM" id="Phobius"/>
    </source>
</evidence>
<dbReference type="InterPro" id="IPR036259">
    <property type="entry name" value="MFS_trans_sf"/>
</dbReference>
<gene>
    <name evidence="10" type="ORF">JCM19237_3248</name>
</gene>
<reference evidence="10 11" key="1">
    <citation type="journal article" date="2014" name="Genome Announc.">
        <title>Draft Genome Sequences of Two Vibrionaceae Species, Vibrio ponticus C121 and Photobacterium aphoticum C119, Isolated as Coral Reef Microbiota.</title>
        <authorList>
            <person name="Al-saari N."/>
            <person name="Meirelles P.M."/>
            <person name="Mino S."/>
            <person name="Suda W."/>
            <person name="Oshima K."/>
            <person name="Hattori M."/>
            <person name="Ohkuma M."/>
            <person name="Thompson F.L."/>
            <person name="Gomez-Gil B."/>
            <person name="Sawabe T."/>
            <person name="Sawabe T."/>
        </authorList>
    </citation>
    <scope>NUCLEOTIDE SEQUENCE [LARGE SCALE GENOMIC DNA]</scope>
    <source>
        <strain evidence="10 11">JCM 19237</strain>
    </source>
</reference>
<evidence type="ECO:0000256" key="6">
    <source>
        <dbReference type="ARBA" id="ARBA00022989"/>
    </source>
</evidence>
<dbReference type="AlphaFoldDB" id="A0A090QZM0"/>
<dbReference type="GO" id="GO:0015528">
    <property type="term" value="F:lactose:proton symporter activity"/>
    <property type="evidence" value="ECO:0007669"/>
    <property type="project" value="TreeGrafter"/>
</dbReference>
<dbReference type="Proteomes" id="UP000029227">
    <property type="component" value="Unassembled WGS sequence"/>
</dbReference>
<dbReference type="EMBL" id="BBMN01000016">
    <property type="protein sequence ID" value="GAL07309.1"/>
    <property type="molecule type" value="Genomic_DNA"/>
</dbReference>
<dbReference type="Pfam" id="PF12832">
    <property type="entry name" value="MFS_1_like"/>
    <property type="match status" value="1"/>
</dbReference>
<keyword evidence="5 8" id="KW-0812">Transmembrane</keyword>
<sequence>MMIRWGITASIMELPVLFAAQALHGVTFAAAHLATIRYIQQAQSNQMVALQALYNALPMGAFMALMTAVSGWLYGAWGGNVFWVMALMGLPALFMKIEPAGRATAPSQPPVSDSVQEPAQ</sequence>
<keyword evidence="3" id="KW-1003">Cell membrane</keyword>
<dbReference type="SUPFAM" id="SSF103473">
    <property type="entry name" value="MFS general substrate transporter"/>
    <property type="match status" value="1"/>
</dbReference>
<dbReference type="PANTHER" id="PTHR23522">
    <property type="entry name" value="BLL5896 PROTEIN"/>
    <property type="match status" value="1"/>
</dbReference>
<dbReference type="GO" id="GO:0005886">
    <property type="term" value="C:plasma membrane"/>
    <property type="evidence" value="ECO:0007669"/>
    <property type="project" value="UniProtKB-SubCell"/>
</dbReference>
<feature type="transmembrane region" description="Helical" evidence="8">
    <location>
        <begin position="16"/>
        <end position="36"/>
    </location>
</feature>
<dbReference type="STRING" id="754436.JCM19237_3248"/>